<dbReference type="AlphaFoldDB" id="A0A844GLJ3"/>
<accession>A0A844GLJ3</accession>
<reference evidence="2 3" key="1">
    <citation type="submission" date="2019-11" db="EMBL/GenBank/DDBJ databases">
        <title>Draft genome sequence of Blautia luti DSM 14534T, isolated from human stool.</title>
        <authorList>
            <person name="Ortiz R."/>
            <person name="Melis-Arcos F."/>
            <person name="Covarrubias P."/>
            <person name="Cardenas J.P."/>
            <person name="Perez-Donoso J."/>
            <person name="Almonacid D."/>
        </authorList>
    </citation>
    <scope>NUCLEOTIDE SEQUENCE [LARGE SCALE GENOMIC DNA]</scope>
    <source>
        <strain evidence="2 3">DSM 14534</strain>
    </source>
</reference>
<comment type="caution">
    <text evidence="2">The sequence shown here is derived from an EMBL/GenBank/DDBJ whole genome shotgun (WGS) entry which is preliminary data.</text>
</comment>
<dbReference type="Gene3D" id="2.40.50.1020">
    <property type="entry name" value="LytTr DNA-binding domain"/>
    <property type="match status" value="1"/>
</dbReference>
<evidence type="ECO:0000313" key="3">
    <source>
        <dbReference type="Proteomes" id="UP000437824"/>
    </source>
</evidence>
<dbReference type="GO" id="GO:0003677">
    <property type="term" value="F:DNA binding"/>
    <property type="evidence" value="ECO:0007669"/>
    <property type="project" value="InterPro"/>
</dbReference>
<gene>
    <name evidence="2" type="ORF">GKZ57_09845</name>
</gene>
<name>A0A844GLJ3_9FIRM</name>
<evidence type="ECO:0000259" key="1">
    <source>
        <dbReference type="Pfam" id="PF04397"/>
    </source>
</evidence>
<organism evidence="2 3">
    <name type="scientific">Blautia luti DSM 14534 = JCM 17040</name>
    <dbReference type="NCBI Taxonomy" id="649762"/>
    <lineage>
        <taxon>Bacteria</taxon>
        <taxon>Bacillati</taxon>
        <taxon>Bacillota</taxon>
        <taxon>Clostridia</taxon>
        <taxon>Lachnospirales</taxon>
        <taxon>Lachnospiraceae</taxon>
        <taxon>Blautia</taxon>
    </lineage>
</organism>
<feature type="domain" description="HTH LytTR-type" evidence="1">
    <location>
        <begin position="21"/>
        <end position="70"/>
    </location>
</feature>
<dbReference type="Pfam" id="PF04397">
    <property type="entry name" value="LytTR"/>
    <property type="match status" value="1"/>
</dbReference>
<dbReference type="InterPro" id="IPR007492">
    <property type="entry name" value="LytTR_DNA-bd_dom"/>
</dbReference>
<dbReference type="EMBL" id="WMBC01000007">
    <property type="protein sequence ID" value="MTD61561.1"/>
    <property type="molecule type" value="Genomic_DNA"/>
</dbReference>
<protein>
    <recommendedName>
        <fullName evidence="1">HTH LytTR-type domain-containing protein</fullName>
    </recommendedName>
</protein>
<dbReference type="RefSeq" id="WP_118510587.1">
    <property type="nucleotide sequence ID" value="NZ_WMBC01000007.1"/>
</dbReference>
<dbReference type="Proteomes" id="UP000437824">
    <property type="component" value="Unassembled WGS sequence"/>
</dbReference>
<sequence>MRITVVDDIAKERPLLVKRLKEDSRFFPCSRGAVVNLEHVADLADASFVMDEGSTVLISRKLVKNARQVFMDFLFQGGH</sequence>
<evidence type="ECO:0000313" key="2">
    <source>
        <dbReference type="EMBL" id="MTD61561.1"/>
    </source>
</evidence>
<proteinExistence type="predicted"/>